<feature type="region of interest" description="Disordered" evidence="2">
    <location>
        <begin position="1420"/>
        <end position="1514"/>
    </location>
</feature>
<reference evidence="4 5" key="1">
    <citation type="submission" date="2020-05" db="EMBL/GenBank/DDBJ databases">
        <title>Ceratocystis lukuohia genome.</title>
        <authorList>
            <person name="Harrington T.C."/>
            <person name="Kim K."/>
            <person name="Mayers C.G."/>
        </authorList>
    </citation>
    <scope>NUCLEOTIDE SEQUENCE [LARGE SCALE GENOMIC DNA]</scope>
    <source>
        <strain evidence="4 5">C4212</strain>
    </source>
</reference>
<keyword evidence="5" id="KW-1185">Reference proteome</keyword>
<dbReference type="EMBL" id="JABSNW010000007">
    <property type="protein sequence ID" value="KAL2885592.1"/>
    <property type="molecule type" value="Genomic_DNA"/>
</dbReference>
<proteinExistence type="predicted"/>
<feature type="region of interest" description="Disordered" evidence="2">
    <location>
        <begin position="687"/>
        <end position="711"/>
    </location>
</feature>
<feature type="compositionally biased region" description="Polar residues" evidence="2">
    <location>
        <begin position="690"/>
        <end position="702"/>
    </location>
</feature>
<feature type="region of interest" description="Disordered" evidence="2">
    <location>
        <begin position="724"/>
        <end position="747"/>
    </location>
</feature>
<feature type="compositionally biased region" description="Low complexity" evidence="2">
    <location>
        <begin position="1451"/>
        <end position="1470"/>
    </location>
</feature>
<feature type="compositionally biased region" description="Acidic residues" evidence="2">
    <location>
        <begin position="1489"/>
        <end position="1498"/>
    </location>
</feature>
<feature type="compositionally biased region" description="Basic and acidic residues" evidence="2">
    <location>
        <begin position="635"/>
        <end position="654"/>
    </location>
</feature>
<evidence type="ECO:0000256" key="2">
    <source>
        <dbReference type="SAM" id="MobiDB-lite"/>
    </source>
</evidence>
<evidence type="ECO:0000313" key="4">
    <source>
        <dbReference type="EMBL" id="KAL2885592.1"/>
    </source>
</evidence>
<feature type="compositionally biased region" description="Basic and acidic residues" evidence="2">
    <location>
        <begin position="1433"/>
        <end position="1450"/>
    </location>
</feature>
<feature type="domain" description="Nephrocystin 3-like N-terminal" evidence="3">
    <location>
        <begin position="249"/>
        <end position="292"/>
    </location>
</feature>
<feature type="region of interest" description="Disordered" evidence="2">
    <location>
        <begin position="304"/>
        <end position="324"/>
    </location>
</feature>
<accession>A0ABR4MBF6</accession>
<gene>
    <name evidence="4" type="ORF">HOO65_070054</name>
</gene>
<evidence type="ECO:0000259" key="3">
    <source>
        <dbReference type="Pfam" id="PF24883"/>
    </source>
</evidence>
<protein>
    <recommendedName>
        <fullName evidence="3">Nephrocystin 3-like N-terminal domain-containing protein</fullName>
    </recommendedName>
</protein>
<dbReference type="Pfam" id="PF24883">
    <property type="entry name" value="NPHP3_N"/>
    <property type="match status" value="1"/>
</dbReference>
<dbReference type="GeneID" id="98120159"/>
<name>A0ABR4MBF6_9PEZI</name>
<dbReference type="InterPro" id="IPR056884">
    <property type="entry name" value="NPHP3-like_N"/>
</dbReference>
<organism evidence="4 5">
    <name type="scientific">Ceratocystis lukuohia</name>
    <dbReference type="NCBI Taxonomy" id="2019550"/>
    <lineage>
        <taxon>Eukaryota</taxon>
        <taxon>Fungi</taxon>
        <taxon>Dikarya</taxon>
        <taxon>Ascomycota</taxon>
        <taxon>Pezizomycotina</taxon>
        <taxon>Sordariomycetes</taxon>
        <taxon>Hypocreomycetidae</taxon>
        <taxon>Microascales</taxon>
        <taxon>Ceratocystidaceae</taxon>
        <taxon>Ceratocystis</taxon>
    </lineage>
</organism>
<keyword evidence="1" id="KW-0677">Repeat</keyword>
<dbReference type="RefSeq" id="XP_070856772.1">
    <property type="nucleotide sequence ID" value="XM_071004783.1"/>
</dbReference>
<comment type="caution">
    <text evidence="4">The sequence shown here is derived from an EMBL/GenBank/DDBJ whole genome shotgun (WGS) entry which is preliminary data.</text>
</comment>
<evidence type="ECO:0000256" key="1">
    <source>
        <dbReference type="ARBA" id="ARBA00022737"/>
    </source>
</evidence>
<evidence type="ECO:0000313" key="5">
    <source>
        <dbReference type="Proteomes" id="UP001610728"/>
    </source>
</evidence>
<sequence>MSGSWRQALDGEIQHLNDDWKCFNDARKRALNAVTERAEGHEPERDANKMLRGMEGELNSIVEKLYRRKAGNDETHEPTLLEFNILGVVADRFEDENSLIFKFDKRSQQPAGLSKHFDCAKELLNIIILRYFLNLAFLIAYFINRSDDGKNQDAATSNLHEHKLLLKTYLNDIQEVRYRCRDVKKPECLPVGLKRLLALCWYLRSRLDALKKTTSKAPISDIEDYKSYVALQNFGLWPAGFASEIFTGDGKWLTDHDEYTRLLESKKDTQVLFLSGPKGTGKTLLLCNLLERFPPWVPPDMLPTSPVSHAGNSQPPPPHELEPSLVLTPEEFSGQQLIVYFEDVELPREKLRHRMYECFRRQLEAMFPREVDDKFEFLSKPRKSSEKTVVPKSESYLLIFAVDCPFYEVGDLIHDLGPFLATASKMKKSSATPRRFETRFIVTRESELRKPFGYQSGKHNSVIHVPFFNKSDVRAAVDDYLKPSEISGTLDPCYKKRIVRLAQGVMQKTNEVYWDLPYEPNEETVRERVIKWESRALKDYLSSDFPTLKTGYIVKMMIFWWKAQREWKLDCFILTFILHLRFPDSSDYMDSTAVRDDIKKHKPAFYITHAGHIGLTEAFDTMLQQIQEGQKGQKGQKDQKDQKDQEDSKPEGWKELLNPDTLGQNSYAEVLLACLRILNSTEDNLGLKNIHTSDPESSTAENANGAPDREEGFDKLFGCGRKLRSSKPSVQADGKSHPEPSTPQAQSDLEKLKIAQNDKAVAITYAVASLGNLLKKIDIKTCNATLLKLIRKELLRLFRPRSSSLASLAFASGAQRCSDSYWHSSHKPALEALRSFFFSPPDGLWRVKYLLEGSSWASLRDPRDRKFLLKVDKMSKDAPLNRLSALFFEETAKRLAQELRDMGGKGSQPAVIINNTEFLAQYLMSQKSNYSQQSSLQTVGHNVKDIEGVVNYCFRAKRLFARNSPHRGHLTNTIEYCFNKYSEQVVPYRPETKPFRSLRHRLLCLCSASKTQLNGDSKIMWPEDLLRGEEITSLPFEDGRDSLNLLPDVFKHWESLLLAEVVCEFIVNKYINSRPGGDNARERDEKDSKKIEQIVNLATGKAGINLMRVAICLLSVPETEIAQEVRSQVLRVLQKKKSTWRHQADDLIYFMRTWHETWHRKYFIDRRNKAMVEVMKDVFQYCVDSVKDTCHQRSDVYLAAANVYASLVVQNSDDKDTVTRSLKYLEGSIKHSIVADGADLKHLQNRRGDELMKAIIHHAKISHRVKAESIDEVVGFNLHVSRMTNENNFLDITDSVMFKLMDNTKEFRRYIKLYIAVMAYFEGFTSLESRVERADFLLEEMQRETMRLLRHKADVLGEILGLLDHRLKENVKRLAIAPYGNPYRNRKRDHGDMAGRPICAFFSSYLLKDSDIDRRSPLKDGLISQCQQSELPGDEKRKGLDMHQSKRDESSAYSEGYEASEAAEDSLSSAGPAEESLEDTEDYGHSDDGDVESEEPDQGSESNATQKAEELEQSLSPPGEFAFYCSCCLESLRKQDSWPTFWVNRLYDIWICERCYSNRNPQCSAEGNKGDKWYEIKLSEPGLDTEEEVSGLCEQSIRDLLLKNVGVAGS</sequence>
<dbReference type="Proteomes" id="UP001610728">
    <property type="component" value="Unassembled WGS sequence"/>
</dbReference>
<feature type="region of interest" description="Disordered" evidence="2">
    <location>
        <begin position="627"/>
        <end position="660"/>
    </location>
</feature>